<sequence length="490" mass="55871">MENNGFIIPMGMPGENFIIPDENFQPAGMVSYSQKPFLDQNHNIMPEFPMISMISNEPTNVSGITNPGEHFGSNFTPNSHMDIPISVTALASLLASRHSQHGQQETLSHPPFGQSLEIPKSVVVPNNYLPDNFGNFGYDGTLNDMSRKWESNKFFTPATERMGFNTHPNGWISGDNNTSVSSDGNELSLSLATCSNISNLSFHGRQLGMVEQASSCNSKEISLGFDSNTNRPNQVLPCSSGSNGYLHMMQEILTEIASYSLGNLDHTSYRQISFDAFSDENNKFDDHSPVLKSYGIEEKKKNLLALLEMVDERYNQCLDEIHTVISAFSAVTELNPQIHACFALHTITFFYKHLREKISNYILSMAADFNTMEPREEEFSSLVPKQWSLQQLKKKDHQLWRPQRGLPEKSVSVLRSWMFQNFLHPYPKDAEKQLLAVKSGLTRSQVSNWFINARVRLWKPMIEEMYIEMNRRRIRDEETTSNHRNQHYHI</sequence>
<reference evidence="10 11" key="1">
    <citation type="submission" date="2024-04" db="EMBL/GenBank/DDBJ databases">
        <title>The reference genome of an endangered Asteraceae, Deinandra increscens subsp. villosa, native to the Central Coast of California.</title>
        <authorList>
            <person name="Guilliams M."/>
            <person name="Hasenstab-Lehman K."/>
            <person name="Meyer R."/>
            <person name="Mcevoy S."/>
        </authorList>
    </citation>
    <scope>NUCLEOTIDE SEQUENCE [LARGE SCALE GENOMIC DNA]</scope>
    <source>
        <tissue evidence="10">Leaf</tissue>
    </source>
</reference>
<evidence type="ECO:0000256" key="4">
    <source>
        <dbReference type="ARBA" id="ARBA00023125"/>
    </source>
</evidence>
<comment type="similarity">
    <text evidence="2">Belongs to the TALE/BELL homeobox family.</text>
</comment>
<keyword evidence="7 8" id="KW-0539">Nucleus</keyword>
<dbReference type="InterPro" id="IPR006563">
    <property type="entry name" value="POX_dom"/>
</dbReference>
<dbReference type="SMART" id="SM00574">
    <property type="entry name" value="POX"/>
    <property type="match status" value="1"/>
</dbReference>
<name>A0AAP0CA43_9ASTR</name>
<evidence type="ECO:0000256" key="7">
    <source>
        <dbReference type="ARBA" id="ARBA00023242"/>
    </source>
</evidence>
<dbReference type="Pfam" id="PF05920">
    <property type="entry name" value="Homeobox_KN"/>
    <property type="match status" value="1"/>
</dbReference>
<dbReference type="EMBL" id="JBCNJP010000027">
    <property type="protein sequence ID" value="KAK9052826.1"/>
    <property type="molecule type" value="Genomic_DNA"/>
</dbReference>
<keyword evidence="6" id="KW-0804">Transcription</keyword>
<evidence type="ECO:0000256" key="5">
    <source>
        <dbReference type="ARBA" id="ARBA00023155"/>
    </source>
</evidence>
<dbReference type="InterPro" id="IPR008422">
    <property type="entry name" value="KN_HD"/>
</dbReference>
<gene>
    <name evidence="10" type="ORF">SSX86_029456</name>
</gene>
<dbReference type="SUPFAM" id="SSF46689">
    <property type="entry name" value="Homeodomain-like"/>
    <property type="match status" value="1"/>
</dbReference>
<keyword evidence="11" id="KW-1185">Reference proteome</keyword>
<comment type="caution">
    <text evidence="10">The sequence shown here is derived from an EMBL/GenBank/DDBJ whole genome shotgun (WGS) entry which is preliminary data.</text>
</comment>
<dbReference type="InterPro" id="IPR050224">
    <property type="entry name" value="TALE_homeobox"/>
</dbReference>
<keyword evidence="4 8" id="KW-0238">DNA-binding</keyword>
<evidence type="ECO:0000256" key="3">
    <source>
        <dbReference type="ARBA" id="ARBA00023015"/>
    </source>
</evidence>
<dbReference type="SMART" id="SM00389">
    <property type="entry name" value="HOX"/>
    <property type="match status" value="1"/>
</dbReference>
<dbReference type="Gene3D" id="1.10.10.60">
    <property type="entry name" value="Homeodomain-like"/>
    <property type="match status" value="1"/>
</dbReference>
<feature type="DNA-binding region" description="Homeobox" evidence="8">
    <location>
        <begin position="399"/>
        <end position="461"/>
    </location>
</feature>
<dbReference type="GO" id="GO:0003677">
    <property type="term" value="F:DNA binding"/>
    <property type="evidence" value="ECO:0007669"/>
    <property type="project" value="UniProtKB-UniRule"/>
</dbReference>
<evidence type="ECO:0000256" key="6">
    <source>
        <dbReference type="ARBA" id="ARBA00023163"/>
    </source>
</evidence>
<dbReference type="GO" id="GO:0005634">
    <property type="term" value="C:nucleus"/>
    <property type="evidence" value="ECO:0007669"/>
    <property type="project" value="UniProtKB-SubCell"/>
</dbReference>
<comment type="subcellular location">
    <subcellularLocation>
        <location evidence="1 8">Nucleus</location>
    </subcellularLocation>
</comment>
<dbReference type="PROSITE" id="PS50071">
    <property type="entry name" value="HOMEOBOX_2"/>
    <property type="match status" value="1"/>
</dbReference>
<organism evidence="10 11">
    <name type="scientific">Deinandra increscens subsp. villosa</name>
    <dbReference type="NCBI Taxonomy" id="3103831"/>
    <lineage>
        <taxon>Eukaryota</taxon>
        <taxon>Viridiplantae</taxon>
        <taxon>Streptophyta</taxon>
        <taxon>Embryophyta</taxon>
        <taxon>Tracheophyta</taxon>
        <taxon>Spermatophyta</taxon>
        <taxon>Magnoliopsida</taxon>
        <taxon>eudicotyledons</taxon>
        <taxon>Gunneridae</taxon>
        <taxon>Pentapetalae</taxon>
        <taxon>asterids</taxon>
        <taxon>campanulids</taxon>
        <taxon>Asterales</taxon>
        <taxon>Asteraceae</taxon>
        <taxon>Asteroideae</taxon>
        <taxon>Heliantheae alliance</taxon>
        <taxon>Madieae</taxon>
        <taxon>Madiinae</taxon>
        <taxon>Deinandra</taxon>
    </lineage>
</organism>
<dbReference type="Pfam" id="PF07526">
    <property type="entry name" value="POX"/>
    <property type="match status" value="1"/>
</dbReference>
<evidence type="ECO:0000313" key="11">
    <source>
        <dbReference type="Proteomes" id="UP001408789"/>
    </source>
</evidence>
<dbReference type="AlphaFoldDB" id="A0AAP0CA43"/>
<proteinExistence type="inferred from homology"/>
<evidence type="ECO:0000259" key="9">
    <source>
        <dbReference type="PROSITE" id="PS50071"/>
    </source>
</evidence>
<protein>
    <recommendedName>
        <fullName evidence="9">Homeobox domain-containing protein</fullName>
    </recommendedName>
</protein>
<accession>A0AAP0CA43</accession>
<dbReference type="InterPro" id="IPR001356">
    <property type="entry name" value="HD"/>
</dbReference>
<evidence type="ECO:0000256" key="2">
    <source>
        <dbReference type="ARBA" id="ARBA00006454"/>
    </source>
</evidence>
<evidence type="ECO:0000313" key="10">
    <source>
        <dbReference type="EMBL" id="KAK9052826.1"/>
    </source>
</evidence>
<keyword evidence="5 8" id="KW-0371">Homeobox</keyword>
<feature type="domain" description="Homeobox" evidence="9">
    <location>
        <begin position="397"/>
        <end position="460"/>
    </location>
</feature>
<evidence type="ECO:0000256" key="1">
    <source>
        <dbReference type="ARBA" id="ARBA00004123"/>
    </source>
</evidence>
<evidence type="ECO:0000256" key="8">
    <source>
        <dbReference type="PROSITE-ProRule" id="PRU00108"/>
    </source>
</evidence>
<dbReference type="Proteomes" id="UP001408789">
    <property type="component" value="Unassembled WGS sequence"/>
</dbReference>
<dbReference type="GO" id="GO:0006355">
    <property type="term" value="P:regulation of DNA-templated transcription"/>
    <property type="evidence" value="ECO:0007669"/>
    <property type="project" value="InterPro"/>
</dbReference>
<keyword evidence="3" id="KW-0805">Transcription regulation</keyword>
<dbReference type="PANTHER" id="PTHR11850">
    <property type="entry name" value="HOMEOBOX PROTEIN TRANSCRIPTION FACTORS"/>
    <property type="match status" value="1"/>
</dbReference>
<dbReference type="InterPro" id="IPR009057">
    <property type="entry name" value="Homeodomain-like_sf"/>
</dbReference>
<dbReference type="CDD" id="cd00086">
    <property type="entry name" value="homeodomain"/>
    <property type="match status" value="1"/>
</dbReference>